<proteinExistence type="predicted"/>
<dbReference type="RefSeq" id="XP_033671836.1">
    <property type="nucleotide sequence ID" value="XM_033811736.1"/>
</dbReference>
<evidence type="ECO:0000313" key="3">
    <source>
        <dbReference type="Proteomes" id="UP000799537"/>
    </source>
</evidence>
<dbReference type="AlphaFoldDB" id="A0A6A6CUV2"/>
<dbReference type="GeneID" id="54565008"/>
<name>A0A6A6CUV2_ZASCE</name>
<evidence type="ECO:0000313" key="2">
    <source>
        <dbReference type="EMBL" id="KAF2170947.1"/>
    </source>
</evidence>
<gene>
    <name evidence="2" type="ORF">M409DRAFT_51189</name>
</gene>
<dbReference type="Proteomes" id="UP000799537">
    <property type="component" value="Unassembled WGS sequence"/>
</dbReference>
<reference evidence="2" key="1">
    <citation type="journal article" date="2020" name="Stud. Mycol.">
        <title>101 Dothideomycetes genomes: a test case for predicting lifestyles and emergence of pathogens.</title>
        <authorList>
            <person name="Haridas S."/>
            <person name="Albert R."/>
            <person name="Binder M."/>
            <person name="Bloem J."/>
            <person name="Labutti K."/>
            <person name="Salamov A."/>
            <person name="Andreopoulos B."/>
            <person name="Baker S."/>
            <person name="Barry K."/>
            <person name="Bills G."/>
            <person name="Bluhm B."/>
            <person name="Cannon C."/>
            <person name="Castanera R."/>
            <person name="Culley D."/>
            <person name="Daum C."/>
            <person name="Ezra D."/>
            <person name="Gonzalez J."/>
            <person name="Henrissat B."/>
            <person name="Kuo A."/>
            <person name="Liang C."/>
            <person name="Lipzen A."/>
            <person name="Lutzoni F."/>
            <person name="Magnuson J."/>
            <person name="Mondo S."/>
            <person name="Nolan M."/>
            <person name="Ohm R."/>
            <person name="Pangilinan J."/>
            <person name="Park H.-J."/>
            <person name="Ramirez L."/>
            <person name="Alfaro M."/>
            <person name="Sun H."/>
            <person name="Tritt A."/>
            <person name="Yoshinaga Y."/>
            <person name="Zwiers L.-H."/>
            <person name="Turgeon B."/>
            <person name="Goodwin S."/>
            <person name="Spatafora J."/>
            <person name="Crous P."/>
            <person name="Grigoriev I."/>
        </authorList>
    </citation>
    <scope>NUCLEOTIDE SEQUENCE</scope>
    <source>
        <strain evidence="2">ATCC 36951</strain>
    </source>
</reference>
<evidence type="ECO:0000256" key="1">
    <source>
        <dbReference type="SAM" id="MobiDB-lite"/>
    </source>
</evidence>
<organism evidence="2 3">
    <name type="scientific">Zasmidium cellare ATCC 36951</name>
    <dbReference type="NCBI Taxonomy" id="1080233"/>
    <lineage>
        <taxon>Eukaryota</taxon>
        <taxon>Fungi</taxon>
        <taxon>Dikarya</taxon>
        <taxon>Ascomycota</taxon>
        <taxon>Pezizomycotina</taxon>
        <taxon>Dothideomycetes</taxon>
        <taxon>Dothideomycetidae</taxon>
        <taxon>Mycosphaerellales</taxon>
        <taxon>Mycosphaerellaceae</taxon>
        <taxon>Zasmidium</taxon>
    </lineage>
</organism>
<feature type="compositionally biased region" description="Acidic residues" evidence="1">
    <location>
        <begin position="268"/>
        <end position="293"/>
    </location>
</feature>
<protein>
    <submittedName>
        <fullName evidence="2">Uncharacterized protein</fullName>
    </submittedName>
</protein>
<accession>A0A6A6CUV2</accession>
<dbReference type="EMBL" id="ML993584">
    <property type="protein sequence ID" value="KAF2170947.1"/>
    <property type="molecule type" value="Genomic_DNA"/>
</dbReference>
<sequence>MPLLQFISVIAILRSSFDPVFKAADAWATASTRRGLLATSRDFGCIRTAREDFIFLNIGRHVAQPLLHRPFSFGSSLHNTVHISNTPTTTSFAPRTGSLIRLSTARAAALVICKPTIEALLPPVVLTKRALCDQPKALSLLLNQLESLQCFVLDNKEHLHLEMATDSKKYGCSYCDFESNNFTKAKHHIYHSNKSGGRFICSCEEFKACFFEQLTGEHGHFSECDAYAWESRTLGISLDNSDQLKETCDFSKRRPREDATLLALFGREEEDEGGQSGEDADDEMSASGEDEQAVDEHSSSGSDDEVSIRSDSEVGCEGVDT</sequence>
<feature type="region of interest" description="Disordered" evidence="1">
    <location>
        <begin position="263"/>
        <end position="321"/>
    </location>
</feature>
<keyword evidence="3" id="KW-1185">Reference proteome</keyword>